<name>B4PUV3_DROYA</name>
<dbReference type="Proteomes" id="UP000002282">
    <property type="component" value="Chromosome 3R"/>
</dbReference>
<feature type="coiled-coil region" evidence="1">
    <location>
        <begin position="204"/>
        <end position="246"/>
    </location>
</feature>
<protein>
    <recommendedName>
        <fullName evidence="5">Trichohyalin</fullName>
    </recommendedName>
</protein>
<evidence type="ECO:0000313" key="3">
    <source>
        <dbReference type="EMBL" id="EDW97760.1"/>
    </source>
</evidence>
<keyword evidence="4" id="KW-1185">Reference proteome</keyword>
<evidence type="ECO:0008006" key="5">
    <source>
        <dbReference type="Google" id="ProtNLM"/>
    </source>
</evidence>
<dbReference type="OMA" id="SKSRAIW"/>
<organism evidence="3 4">
    <name type="scientific">Drosophila yakuba</name>
    <name type="common">Fruit fly</name>
    <dbReference type="NCBI Taxonomy" id="7245"/>
    <lineage>
        <taxon>Eukaryota</taxon>
        <taxon>Metazoa</taxon>
        <taxon>Ecdysozoa</taxon>
        <taxon>Arthropoda</taxon>
        <taxon>Hexapoda</taxon>
        <taxon>Insecta</taxon>
        <taxon>Pterygota</taxon>
        <taxon>Neoptera</taxon>
        <taxon>Endopterygota</taxon>
        <taxon>Diptera</taxon>
        <taxon>Brachycera</taxon>
        <taxon>Muscomorpha</taxon>
        <taxon>Ephydroidea</taxon>
        <taxon>Drosophilidae</taxon>
        <taxon>Drosophila</taxon>
        <taxon>Sophophora</taxon>
    </lineage>
</organism>
<feature type="region of interest" description="Disordered" evidence="2">
    <location>
        <begin position="381"/>
        <end position="480"/>
    </location>
</feature>
<evidence type="ECO:0000256" key="1">
    <source>
        <dbReference type="SAM" id="Coils"/>
    </source>
</evidence>
<dbReference type="EMBL" id="CM000160">
    <property type="protein sequence ID" value="EDW97760.1"/>
    <property type="molecule type" value="Genomic_DNA"/>
</dbReference>
<feature type="region of interest" description="Disordered" evidence="2">
    <location>
        <begin position="765"/>
        <end position="861"/>
    </location>
</feature>
<accession>B4PUV3</accession>
<evidence type="ECO:0000256" key="2">
    <source>
        <dbReference type="SAM" id="MobiDB-lite"/>
    </source>
</evidence>
<dbReference type="eggNOG" id="ENOG502RTNH">
    <property type="taxonomic scope" value="Eukaryota"/>
</dbReference>
<keyword evidence="1" id="KW-0175">Coiled coil</keyword>
<sequence>MTNAKKTDEMNRGRRSRLEDSYRQNARIMRRLTSRQATAMDLNLCAKWMNVFRRATKEERRAKDYLVELILRQLRETGHLSLPFTNLANCSLDLRLLLDEEGRQRLRRISPRQVLAPMPSSSSMNRRRLKSSSFEWRRRMRHLDQLEDRYWREEQEVWSLQQPSAKCLKPKPLATVSRQRKRVKTIGVQADVPLLTPRAERDLCERERKQREILKRRERDLAQRQLREQERERQRTLLAKEQMLEKQRLEKARQLRDRRLREQQIKVKERRDHERHLLLKKRNEQRLQEERSWAKRRPSSPSSQFVEIQQGASLEPKPDDRHETSHLFQNTKSVPVDSDTTQSARRMQQLHLREENIRRKVLAYEQLKKYHRERAQVERLRLDGNAEQNKESRNLQMHVTERKNLKQKNVEKERKEFQENSKIIGFSQRQEREDFERRNAPIIAESDHKEELCRKRQLETSERKGNDQIDRQDDKNREEIERKREQEAKIIKERQEREEFERKVLQKLENERRERKEFERNRQEELRILKERQEKEEFERKELEKKLKADLKQKEELERQREDKLEKLPDKEFERKFFEKLEADRKIREEFERQRREELKNLSERQEKEEFERKELEKKLEAEQKQKEEIQKLREEDLKCLKSLQSREVFERQVLEKLEAERKEREAFERKTCEEREREEKTIEDLKKKFQDLQERDAEWNEQQLKRALDTKEQEDCERIAKEEERLEERLLEKLKRSKVEREARERKKCEDDLEREKLLRKWLQKQAQKEDKEREEREKRERKIKESITKDGNRRREREGAEGNNREALDRLPSERQEKKKVEKESQKSFVWKARNGGKQDEEELDRRYPVSPNQEEIERDIRIQEISQSGETELMMKCEARKVAKRLQGHLISRLGDHRAGVGHMGDEKNLKKVTSERKSKIWTENGSVENAPGDMLKPGLTGKDVTNVNRNSQQLEGDRYENAKVRLKKLEERNSRIIQQVQEKFQVLEKLRLEAGELEAQYPFSKRYKLQSSKTGSSKTRSARCAQEESGAEHFPSQGRNGVIRSSSDSDAIPEPCFTLVGTYCPLKKTYTVERQSAPPIPYQDSAQREAFGSYVRNQVVDWPPPSSYSTDATAPSEERAPSEDKSSGIGLTYCTRTGKKRFPQIKQSEVNQDSCGLKEDPLQQRRVFGQLLSQARAFDCSPEILGAENFLLEKKLAEAKNKYLQESVLRVSRYVIRLFQNDGFIESFEEENASLEKEELEQIYLQEIDSKLLFPKPIFRTLMSTLLTSNESISPNVSEKILNFEVELKSHLKKLFIRDFARRGVGALRRKAKHLMNQQSQLQSRRLAEICRNSEEQTSELWRRLSRSSDSLRGIRNLFRDCCDLRDPISCVALQSIERLYKEWKDQRFGVDYKQC</sequence>
<proteinExistence type="predicted"/>
<dbReference type="KEGG" id="dya:Dyak_GE10145"/>
<dbReference type="HOGENOM" id="CLU_005147_0_0_1"/>
<feature type="compositionally biased region" description="Basic and acidic residues" evidence="2">
    <location>
        <begin position="429"/>
        <end position="480"/>
    </location>
</feature>
<feature type="region of interest" description="Disordered" evidence="2">
    <location>
        <begin position="929"/>
        <end position="949"/>
    </location>
</feature>
<evidence type="ECO:0000313" key="4">
    <source>
        <dbReference type="Proteomes" id="UP000002282"/>
    </source>
</evidence>
<feature type="coiled-coil region" evidence="1">
    <location>
        <begin position="956"/>
        <end position="1004"/>
    </location>
</feature>
<feature type="region of interest" description="Disordered" evidence="2">
    <location>
        <begin position="288"/>
        <end position="342"/>
    </location>
</feature>
<dbReference type="OrthoDB" id="7870181at2759"/>
<reference evidence="3 4" key="2">
    <citation type="journal article" date="2007" name="PLoS Biol.">
        <title>Principles of genome evolution in the Drosophila melanogaster species group.</title>
        <authorList>
            <person name="Ranz J.M."/>
            <person name="Maurin D."/>
            <person name="Chan Y.S."/>
            <person name="von Grotthuss M."/>
            <person name="Hillier L.W."/>
            <person name="Roote J."/>
            <person name="Ashburner M."/>
            <person name="Bergman C.M."/>
        </authorList>
    </citation>
    <scope>NUCLEOTIDE SEQUENCE [LARGE SCALE GENOMIC DNA]</scope>
    <source>
        <strain evidence="4">Tai18E2 / Tucson 14021-0261.01</strain>
    </source>
</reference>
<feature type="compositionally biased region" description="Basic and acidic residues" evidence="2">
    <location>
        <begin position="381"/>
        <end position="419"/>
    </location>
</feature>
<feature type="compositionally biased region" description="Polar residues" evidence="2">
    <location>
        <begin position="326"/>
        <end position="342"/>
    </location>
</feature>
<feature type="compositionally biased region" description="Polar residues" evidence="2">
    <location>
        <begin position="1041"/>
        <end position="1053"/>
    </location>
</feature>
<feature type="region of interest" description="Disordered" evidence="2">
    <location>
        <begin position="1012"/>
        <end position="1053"/>
    </location>
</feature>
<feature type="compositionally biased region" description="Basic and acidic residues" evidence="2">
    <location>
        <begin position="316"/>
        <end position="325"/>
    </location>
</feature>
<feature type="compositionally biased region" description="Polar residues" evidence="2">
    <location>
        <begin position="299"/>
        <end position="312"/>
    </location>
</feature>
<feature type="region of interest" description="Disordered" evidence="2">
    <location>
        <begin position="1106"/>
        <end position="1134"/>
    </location>
</feature>
<feature type="compositionally biased region" description="Polar residues" evidence="2">
    <location>
        <begin position="1013"/>
        <end position="1023"/>
    </location>
</feature>
<dbReference type="PhylomeDB" id="B4PUV3"/>
<feature type="compositionally biased region" description="Basic and acidic residues" evidence="2">
    <location>
        <begin position="1120"/>
        <end position="1130"/>
    </location>
</feature>
<feature type="compositionally biased region" description="Basic and acidic residues" evidence="2">
    <location>
        <begin position="768"/>
        <end position="828"/>
    </location>
</feature>
<reference evidence="3 4" key="1">
    <citation type="journal article" date="2007" name="Nature">
        <title>Evolution of genes and genomes on the Drosophila phylogeny.</title>
        <authorList>
            <consortium name="Drosophila 12 Genomes Consortium"/>
            <person name="Clark A.G."/>
            <person name="Eisen M.B."/>
            <person name="Smith D.R."/>
            <person name="Bergman C.M."/>
            <person name="Oliver B."/>
            <person name="Markow T.A."/>
            <person name="Kaufman T.C."/>
            <person name="Kellis M."/>
            <person name="Gelbart W."/>
            <person name="Iyer V.N."/>
            <person name="Pollard D.A."/>
            <person name="Sackton T.B."/>
            <person name="Larracuente A.M."/>
            <person name="Singh N.D."/>
            <person name="Abad J.P."/>
            <person name="Abt D.N."/>
            <person name="Adryan B."/>
            <person name="Aguade M."/>
            <person name="Akashi H."/>
            <person name="Anderson W.W."/>
            <person name="Aquadro C.F."/>
            <person name="Ardell D.H."/>
            <person name="Arguello R."/>
            <person name="Artieri C.G."/>
            <person name="Barbash D.A."/>
            <person name="Barker D."/>
            <person name="Barsanti P."/>
            <person name="Batterham P."/>
            <person name="Batzoglou S."/>
            <person name="Begun D."/>
            <person name="Bhutkar A."/>
            <person name="Blanco E."/>
            <person name="Bosak S.A."/>
            <person name="Bradley R.K."/>
            <person name="Brand A.D."/>
            <person name="Brent M.R."/>
            <person name="Brooks A.N."/>
            <person name="Brown R.H."/>
            <person name="Butlin R.K."/>
            <person name="Caggese C."/>
            <person name="Calvi B.R."/>
            <person name="Bernardo de Carvalho A."/>
            <person name="Caspi A."/>
            <person name="Castrezana S."/>
            <person name="Celniker S.E."/>
            <person name="Chang J.L."/>
            <person name="Chapple C."/>
            <person name="Chatterji S."/>
            <person name="Chinwalla A."/>
            <person name="Civetta A."/>
            <person name="Clifton S.W."/>
            <person name="Comeron J.M."/>
            <person name="Costello J.C."/>
            <person name="Coyne J.A."/>
            <person name="Daub J."/>
            <person name="David R.G."/>
            <person name="Delcher A.L."/>
            <person name="Delehaunty K."/>
            <person name="Do C.B."/>
            <person name="Ebling H."/>
            <person name="Edwards K."/>
            <person name="Eickbush T."/>
            <person name="Evans J.D."/>
            <person name="Filipski A."/>
            <person name="Findeiss S."/>
            <person name="Freyhult E."/>
            <person name="Fulton L."/>
            <person name="Fulton R."/>
            <person name="Garcia A.C."/>
            <person name="Gardiner A."/>
            <person name="Garfield D.A."/>
            <person name="Garvin B.E."/>
            <person name="Gibson G."/>
            <person name="Gilbert D."/>
            <person name="Gnerre S."/>
            <person name="Godfrey J."/>
            <person name="Good R."/>
            <person name="Gotea V."/>
            <person name="Gravely B."/>
            <person name="Greenberg A.J."/>
            <person name="Griffiths-Jones S."/>
            <person name="Gross S."/>
            <person name="Guigo R."/>
            <person name="Gustafson E.A."/>
            <person name="Haerty W."/>
            <person name="Hahn M.W."/>
            <person name="Halligan D.L."/>
            <person name="Halpern A.L."/>
            <person name="Halter G.M."/>
            <person name="Han M.V."/>
            <person name="Heger A."/>
            <person name="Hillier L."/>
            <person name="Hinrichs A.S."/>
            <person name="Holmes I."/>
            <person name="Hoskins R.A."/>
            <person name="Hubisz M.J."/>
            <person name="Hultmark D."/>
            <person name="Huntley M.A."/>
            <person name="Jaffe D.B."/>
            <person name="Jagadeeshan S."/>
            <person name="Jeck W.R."/>
            <person name="Johnson J."/>
            <person name="Jones C.D."/>
            <person name="Jordan W.C."/>
            <person name="Karpen G.H."/>
            <person name="Kataoka E."/>
            <person name="Keightley P.D."/>
            <person name="Kheradpour P."/>
            <person name="Kirkness E.F."/>
            <person name="Koerich L.B."/>
            <person name="Kristiansen K."/>
            <person name="Kudrna D."/>
            <person name="Kulathinal R.J."/>
            <person name="Kumar S."/>
            <person name="Kwok R."/>
            <person name="Lander E."/>
            <person name="Langley C.H."/>
            <person name="Lapoint R."/>
            <person name="Lazzaro B.P."/>
            <person name="Lee S.J."/>
            <person name="Levesque L."/>
            <person name="Li R."/>
            <person name="Lin C.F."/>
            <person name="Lin M.F."/>
            <person name="Lindblad-Toh K."/>
            <person name="Llopart A."/>
            <person name="Long M."/>
            <person name="Low L."/>
            <person name="Lozovsky E."/>
            <person name="Lu J."/>
            <person name="Luo M."/>
            <person name="Machado C.A."/>
            <person name="Makalowski W."/>
            <person name="Marzo M."/>
            <person name="Matsuda M."/>
            <person name="Matzkin L."/>
            <person name="McAllister B."/>
            <person name="McBride C.S."/>
            <person name="McKernan B."/>
            <person name="McKernan K."/>
            <person name="Mendez-Lago M."/>
            <person name="Minx P."/>
            <person name="Mollenhauer M.U."/>
            <person name="Montooth K."/>
            <person name="Mount S.M."/>
            <person name="Mu X."/>
            <person name="Myers E."/>
            <person name="Negre B."/>
            <person name="Newfeld S."/>
            <person name="Nielsen R."/>
            <person name="Noor M.A."/>
            <person name="O'Grady P."/>
            <person name="Pachter L."/>
            <person name="Papaceit M."/>
            <person name="Parisi M.J."/>
            <person name="Parisi M."/>
            <person name="Parts L."/>
            <person name="Pedersen J.S."/>
            <person name="Pesole G."/>
            <person name="Phillippy A.M."/>
            <person name="Ponting C.P."/>
            <person name="Pop M."/>
            <person name="Porcelli D."/>
            <person name="Powell J.R."/>
            <person name="Prohaska S."/>
            <person name="Pruitt K."/>
            <person name="Puig M."/>
            <person name="Quesneville H."/>
            <person name="Ram K.R."/>
            <person name="Rand D."/>
            <person name="Rasmussen M.D."/>
            <person name="Reed L.K."/>
            <person name="Reenan R."/>
            <person name="Reily A."/>
            <person name="Remington K.A."/>
            <person name="Rieger T.T."/>
            <person name="Ritchie M.G."/>
            <person name="Robin C."/>
            <person name="Rogers Y.H."/>
            <person name="Rohde C."/>
            <person name="Rozas J."/>
            <person name="Rubenfield M.J."/>
            <person name="Ruiz A."/>
            <person name="Russo S."/>
            <person name="Salzberg S.L."/>
            <person name="Sanchez-Gracia A."/>
            <person name="Saranga D.J."/>
            <person name="Sato H."/>
            <person name="Schaeffer S.W."/>
            <person name="Schatz M.C."/>
            <person name="Schlenke T."/>
            <person name="Schwartz R."/>
            <person name="Segarra C."/>
            <person name="Singh R.S."/>
            <person name="Sirot L."/>
            <person name="Sirota M."/>
            <person name="Sisneros N.B."/>
            <person name="Smith C.D."/>
            <person name="Smith T.F."/>
            <person name="Spieth J."/>
            <person name="Stage D.E."/>
            <person name="Stark A."/>
            <person name="Stephan W."/>
            <person name="Strausberg R.L."/>
            <person name="Strempel S."/>
            <person name="Sturgill D."/>
            <person name="Sutton G."/>
            <person name="Sutton G.G."/>
            <person name="Tao W."/>
            <person name="Teichmann S."/>
            <person name="Tobari Y.N."/>
            <person name="Tomimura Y."/>
            <person name="Tsolas J.M."/>
            <person name="Valente V.L."/>
            <person name="Venter E."/>
            <person name="Venter J.C."/>
            <person name="Vicario S."/>
            <person name="Vieira F.G."/>
            <person name="Vilella A.J."/>
            <person name="Villasante A."/>
            <person name="Walenz B."/>
            <person name="Wang J."/>
            <person name="Wasserman M."/>
            <person name="Watts T."/>
            <person name="Wilson D."/>
            <person name="Wilson R.K."/>
            <person name="Wing R.A."/>
            <person name="Wolfner M.F."/>
            <person name="Wong A."/>
            <person name="Wong G.K."/>
            <person name="Wu C.I."/>
            <person name="Wu G."/>
            <person name="Yamamoto D."/>
            <person name="Yang H.P."/>
            <person name="Yang S.P."/>
            <person name="Yorke J.A."/>
            <person name="Yoshida K."/>
            <person name="Zdobnov E."/>
            <person name="Zhang P."/>
            <person name="Zhang Y."/>
            <person name="Zimin A.V."/>
            <person name="Baldwin J."/>
            <person name="Abdouelleil A."/>
            <person name="Abdulkadir J."/>
            <person name="Abebe A."/>
            <person name="Abera B."/>
            <person name="Abreu J."/>
            <person name="Acer S.C."/>
            <person name="Aftuck L."/>
            <person name="Alexander A."/>
            <person name="An P."/>
            <person name="Anderson E."/>
            <person name="Anderson S."/>
            <person name="Arachi H."/>
            <person name="Azer M."/>
            <person name="Bachantsang P."/>
            <person name="Barry A."/>
            <person name="Bayul T."/>
            <person name="Berlin A."/>
            <person name="Bessette D."/>
            <person name="Bloom T."/>
            <person name="Blye J."/>
            <person name="Boguslavskiy L."/>
            <person name="Bonnet C."/>
            <person name="Boukhgalter B."/>
            <person name="Bourzgui I."/>
            <person name="Brown A."/>
            <person name="Cahill P."/>
            <person name="Channer S."/>
            <person name="Cheshatsang Y."/>
            <person name="Chuda L."/>
            <person name="Citroen M."/>
            <person name="Collymore A."/>
            <person name="Cooke P."/>
            <person name="Costello M."/>
            <person name="D'Aco K."/>
            <person name="Daza R."/>
            <person name="De Haan G."/>
            <person name="DeGray S."/>
            <person name="DeMaso C."/>
            <person name="Dhargay N."/>
            <person name="Dooley K."/>
            <person name="Dooley E."/>
            <person name="Doricent M."/>
            <person name="Dorje P."/>
            <person name="Dorjee K."/>
            <person name="Dupes A."/>
            <person name="Elong R."/>
            <person name="Falk J."/>
            <person name="Farina A."/>
            <person name="Faro S."/>
            <person name="Ferguson D."/>
            <person name="Fisher S."/>
            <person name="Foley C.D."/>
            <person name="Franke A."/>
            <person name="Friedrich D."/>
            <person name="Gadbois L."/>
            <person name="Gearin G."/>
            <person name="Gearin C.R."/>
            <person name="Giannoukos G."/>
            <person name="Goode T."/>
            <person name="Graham J."/>
            <person name="Grandbois E."/>
            <person name="Grewal S."/>
            <person name="Gyaltsen K."/>
            <person name="Hafez N."/>
            <person name="Hagos B."/>
            <person name="Hall J."/>
            <person name="Henson C."/>
            <person name="Hollinger A."/>
            <person name="Honan T."/>
            <person name="Huard M.D."/>
            <person name="Hughes L."/>
            <person name="Hurhula B."/>
            <person name="Husby M.E."/>
            <person name="Kamat A."/>
            <person name="Kanga B."/>
            <person name="Kashin S."/>
            <person name="Khazanovich D."/>
            <person name="Kisner P."/>
            <person name="Lance K."/>
            <person name="Lara M."/>
            <person name="Lee W."/>
            <person name="Lennon N."/>
            <person name="Letendre F."/>
            <person name="LeVine R."/>
            <person name="Lipovsky A."/>
            <person name="Liu X."/>
            <person name="Liu J."/>
            <person name="Liu S."/>
            <person name="Lokyitsang T."/>
            <person name="Lokyitsang Y."/>
            <person name="Lubonja R."/>
            <person name="Lui A."/>
            <person name="MacDonald P."/>
            <person name="Magnisalis V."/>
            <person name="Maru K."/>
            <person name="Matthews C."/>
            <person name="McCusker W."/>
            <person name="McDonough S."/>
            <person name="Mehta T."/>
            <person name="Meldrim J."/>
            <person name="Meneus L."/>
            <person name="Mihai O."/>
            <person name="Mihalev A."/>
            <person name="Mihova T."/>
            <person name="Mittelman R."/>
            <person name="Mlenga V."/>
            <person name="Montmayeur A."/>
            <person name="Mulrain L."/>
            <person name="Navidi A."/>
            <person name="Naylor J."/>
            <person name="Negash T."/>
            <person name="Nguyen T."/>
            <person name="Nguyen N."/>
            <person name="Nicol R."/>
            <person name="Norbu C."/>
            <person name="Norbu N."/>
            <person name="Novod N."/>
            <person name="O'Neill B."/>
            <person name="Osman S."/>
            <person name="Markiewicz E."/>
            <person name="Oyono O.L."/>
            <person name="Patti C."/>
            <person name="Phunkhang P."/>
            <person name="Pierre F."/>
            <person name="Priest M."/>
            <person name="Raghuraman S."/>
            <person name="Rege F."/>
            <person name="Reyes R."/>
            <person name="Rise C."/>
            <person name="Rogov P."/>
            <person name="Ross K."/>
            <person name="Ryan E."/>
            <person name="Settipalli S."/>
            <person name="Shea T."/>
            <person name="Sherpa N."/>
            <person name="Shi L."/>
            <person name="Shih D."/>
            <person name="Sparrow T."/>
            <person name="Spaulding J."/>
            <person name="Stalker J."/>
            <person name="Stange-Thomann N."/>
            <person name="Stavropoulos S."/>
            <person name="Stone C."/>
            <person name="Strader C."/>
            <person name="Tesfaye S."/>
            <person name="Thomson T."/>
            <person name="Thoulutsang Y."/>
            <person name="Thoulutsang D."/>
            <person name="Topham K."/>
            <person name="Topping I."/>
            <person name="Tsamla T."/>
            <person name="Vassiliev H."/>
            <person name="Vo A."/>
            <person name="Wangchuk T."/>
            <person name="Wangdi T."/>
            <person name="Weiand M."/>
            <person name="Wilkinson J."/>
            <person name="Wilson A."/>
            <person name="Yadav S."/>
            <person name="Young G."/>
            <person name="Yu Q."/>
            <person name="Zembek L."/>
            <person name="Zhong D."/>
            <person name="Zimmer A."/>
            <person name="Zwirko Z."/>
            <person name="Jaffe D.B."/>
            <person name="Alvarez P."/>
            <person name="Brockman W."/>
            <person name="Butler J."/>
            <person name="Chin C."/>
            <person name="Gnerre S."/>
            <person name="Grabherr M."/>
            <person name="Kleber M."/>
            <person name="Mauceli E."/>
            <person name="MacCallum I."/>
        </authorList>
    </citation>
    <scope>NUCLEOTIDE SEQUENCE [LARGE SCALE GENOMIC DNA]</scope>
    <source>
        <strain evidence="4">Tai18E2 / Tucson 14021-0261.01</strain>
    </source>
</reference>
<gene>
    <name evidence="3" type="primary">Dyak\GE10145</name>
    <name evidence="3" type="synonym">dyak_GLEANR_10097</name>
    <name evidence="3" type="synonym">GE10145</name>
    <name evidence="3" type="ORF">Dyak_GE10145</name>
</gene>
<feature type="region of interest" description="Disordered" evidence="2">
    <location>
        <begin position="1"/>
        <end position="20"/>
    </location>
</feature>